<evidence type="ECO:0000256" key="1">
    <source>
        <dbReference type="SAM" id="Phobius"/>
    </source>
</evidence>
<keyword evidence="4" id="KW-1185">Reference proteome</keyword>
<gene>
    <name evidence="3" type="ORF">L210DRAFT_3762206</name>
</gene>
<reference evidence="3" key="2">
    <citation type="journal article" date="2020" name="Nat. Commun.">
        <title>Large-scale genome sequencing of mycorrhizal fungi provides insights into the early evolution of symbiotic traits.</title>
        <authorList>
            <person name="Miyauchi S."/>
            <person name="Kiss E."/>
            <person name="Kuo A."/>
            <person name="Drula E."/>
            <person name="Kohler A."/>
            <person name="Sanchez-Garcia M."/>
            <person name="Morin E."/>
            <person name="Andreopoulos B."/>
            <person name="Barry K.W."/>
            <person name="Bonito G."/>
            <person name="Buee M."/>
            <person name="Carver A."/>
            <person name="Chen C."/>
            <person name="Cichocki N."/>
            <person name="Clum A."/>
            <person name="Culley D."/>
            <person name="Crous P.W."/>
            <person name="Fauchery L."/>
            <person name="Girlanda M."/>
            <person name="Hayes R.D."/>
            <person name="Keri Z."/>
            <person name="LaButti K."/>
            <person name="Lipzen A."/>
            <person name="Lombard V."/>
            <person name="Magnuson J."/>
            <person name="Maillard F."/>
            <person name="Murat C."/>
            <person name="Nolan M."/>
            <person name="Ohm R.A."/>
            <person name="Pangilinan J."/>
            <person name="Pereira M.F."/>
            <person name="Perotto S."/>
            <person name="Peter M."/>
            <person name="Pfister S."/>
            <person name="Riley R."/>
            <person name="Sitrit Y."/>
            <person name="Stielow J.B."/>
            <person name="Szollosi G."/>
            <person name="Zifcakova L."/>
            <person name="Stursova M."/>
            <person name="Spatafora J.W."/>
            <person name="Tedersoo L."/>
            <person name="Vaario L.M."/>
            <person name="Yamada A."/>
            <person name="Yan M."/>
            <person name="Wang P."/>
            <person name="Xu J."/>
            <person name="Bruns T."/>
            <person name="Baldrian P."/>
            <person name="Vilgalys R."/>
            <person name="Dunand C."/>
            <person name="Henrissat B."/>
            <person name="Grigoriev I.V."/>
            <person name="Hibbett D."/>
            <person name="Nagy L.G."/>
            <person name="Martin F.M."/>
        </authorList>
    </citation>
    <scope>NUCLEOTIDE SEQUENCE</scope>
    <source>
        <strain evidence="3">BED1</strain>
    </source>
</reference>
<keyword evidence="1" id="KW-0812">Transmembrane</keyword>
<keyword evidence="1" id="KW-0472">Membrane</keyword>
<feature type="transmembrane region" description="Helical" evidence="1">
    <location>
        <begin position="127"/>
        <end position="148"/>
    </location>
</feature>
<dbReference type="EMBL" id="WHUW01000021">
    <property type="protein sequence ID" value="KAF8436495.1"/>
    <property type="molecule type" value="Genomic_DNA"/>
</dbReference>
<feature type="signal peptide" evidence="2">
    <location>
        <begin position="1"/>
        <end position="24"/>
    </location>
</feature>
<dbReference type="Proteomes" id="UP001194468">
    <property type="component" value="Unassembled WGS sequence"/>
</dbReference>
<proteinExistence type="predicted"/>
<comment type="caution">
    <text evidence="3">The sequence shown here is derived from an EMBL/GenBank/DDBJ whole genome shotgun (WGS) entry which is preliminary data.</text>
</comment>
<feature type="transmembrane region" description="Helical" evidence="1">
    <location>
        <begin position="259"/>
        <end position="275"/>
    </location>
</feature>
<accession>A0AAD4BQ94</accession>
<feature type="transmembrane region" description="Helical" evidence="1">
    <location>
        <begin position="635"/>
        <end position="657"/>
    </location>
</feature>
<feature type="transmembrane region" description="Helical" evidence="1">
    <location>
        <begin position="465"/>
        <end position="487"/>
    </location>
</feature>
<keyword evidence="1" id="KW-1133">Transmembrane helix</keyword>
<name>A0AAD4BQ94_BOLED</name>
<feature type="transmembrane region" description="Helical" evidence="1">
    <location>
        <begin position="576"/>
        <end position="595"/>
    </location>
</feature>
<feature type="chain" id="PRO_5042191034" evidence="2">
    <location>
        <begin position="25"/>
        <end position="663"/>
    </location>
</feature>
<dbReference type="AlphaFoldDB" id="A0AAD4BQ94"/>
<protein>
    <submittedName>
        <fullName evidence="3">Uncharacterized protein</fullName>
    </submittedName>
</protein>
<evidence type="ECO:0000313" key="4">
    <source>
        <dbReference type="Proteomes" id="UP001194468"/>
    </source>
</evidence>
<reference evidence="3" key="1">
    <citation type="submission" date="2019-10" db="EMBL/GenBank/DDBJ databases">
        <authorList>
            <consortium name="DOE Joint Genome Institute"/>
            <person name="Kuo A."/>
            <person name="Miyauchi S."/>
            <person name="Kiss E."/>
            <person name="Drula E."/>
            <person name="Kohler A."/>
            <person name="Sanchez-Garcia M."/>
            <person name="Andreopoulos B."/>
            <person name="Barry K.W."/>
            <person name="Bonito G."/>
            <person name="Buee M."/>
            <person name="Carver A."/>
            <person name="Chen C."/>
            <person name="Cichocki N."/>
            <person name="Clum A."/>
            <person name="Culley D."/>
            <person name="Crous P.W."/>
            <person name="Fauchery L."/>
            <person name="Girlanda M."/>
            <person name="Hayes R."/>
            <person name="Keri Z."/>
            <person name="LaButti K."/>
            <person name="Lipzen A."/>
            <person name="Lombard V."/>
            <person name="Magnuson J."/>
            <person name="Maillard F."/>
            <person name="Morin E."/>
            <person name="Murat C."/>
            <person name="Nolan M."/>
            <person name="Ohm R."/>
            <person name="Pangilinan J."/>
            <person name="Pereira M."/>
            <person name="Perotto S."/>
            <person name="Peter M."/>
            <person name="Riley R."/>
            <person name="Sitrit Y."/>
            <person name="Stielow B."/>
            <person name="Szollosi G."/>
            <person name="Zifcakova L."/>
            <person name="Stursova M."/>
            <person name="Spatafora J.W."/>
            <person name="Tedersoo L."/>
            <person name="Vaario L.-M."/>
            <person name="Yamada A."/>
            <person name="Yan M."/>
            <person name="Wang P."/>
            <person name="Xu J."/>
            <person name="Bruns T."/>
            <person name="Baldrian P."/>
            <person name="Vilgalys R."/>
            <person name="Henrissat B."/>
            <person name="Grigoriev I.V."/>
            <person name="Hibbett D."/>
            <person name="Nagy L.G."/>
            <person name="Martin F.M."/>
        </authorList>
    </citation>
    <scope>NUCLEOTIDE SEQUENCE</scope>
    <source>
        <strain evidence="3">BED1</strain>
    </source>
</reference>
<keyword evidence="2" id="KW-0732">Signal</keyword>
<sequence>MRLYQPKAYLLLVLLASYPAVSVAANFTQCLQNVITCANDPSSLSCASLNISNATAFSLLRTSNGNPILTTDTATALSYHGCYNHCGKGEEPFSWTVFSQEFSQWLLPYLALLSQLPFGAPRRMDNLMSVILTLGSPTLAGYSLYLTLLNARWVNDKLFSGIDYPSSTVRLAVVRILSGLQQVPLRVHPGRSARFESLVVHPDNDNWWITLAEELDYSHTWSISSATSITWVVVAYLLTVADSLYSVADSIESSGQGTGSVWLWLLPIVIGWLVLSPKCDYDRVHDAYHRANRQVFVADSRDATAAPIHVTCNFGLTISSSPDWKLYGRNITSPDESRIPPVFNYARTLSWSRTVYVTSLFYRAAWRKSSHRIGVDGNRIPRNVRNDIPRESRLGNRDQVIDYCHPDHHRDEYPGINVLWPRGVVFNMIVASLMSLQLQWGTTIAAILAAWFTPTIGLGCRSLAYLIYGLLSTTVWALLLLSSVLGYHAHHMAEDLPTPDLESNEQHTSPASTTGNGFAFSGGAAIPLHRIPSPHVDEVGTPLDTDEPASITTIKYFHTGWRHAQTIARVSDWLRWIGKSLAIINAVGIIVNSVFQYSGIYDNCYCDSSVYNWGVSSAFNVISPMQSDIDLAQSAWIGALALGLTCSAFFVGSIYLIRDSLPS</sequence>
<evidence type="ECO:0000313" key="3">
    <source>
        <dbReference type="EMBL" id="KAF8436495.1"/>
    </source>
</evidence>
<organism evidence="3 4">
    <name type="scientific">Boletus edulis BED1</name>
    <dbReference type="NCBI Taxonomy" id="1328754"/>
    <lineage>
        <taxon>Eukaryota</taxon>
        <taxon>Fungi</taxon>
        <taxon>Dikarya</taxon>
        <taxon>Basidiomycota</taxon>
        <taxon>Agaricomycotina</taxon>
        <taxon>Agaricomycetes</taxon>
        <taxon>Agaricomycetidae</taxon>
        <taxon>Boletales</taxon>
        <taxon>Boletineae</taxon>
        <taxon>Boletaceae</taxon>
        <taxon>Boletoideae</taxon>
        <taxon>Boletus</taxon>
    </lineage>
</organism>
<feature type="transmembrane region" description="Helical" evidence="1">
    <location>
        <begin position="424"/>
        <end position="453"/>
    </location>
</feature>
<evidence type="ECO:0000256" key="2">
    <source>
        <dbReference type="SAM" id="SignalP"/>
    </source>
</evidence>